<dbReference type="EMBL" id="PUHY01000008">
    <property type="protein sequence ID" value="PQO35339.1"/>
    <property type="molecule type" value="Genomic_DNA"/>
</dbReference>
<organism evidence="2 3">
    <name type="scientific">Blastopirellula marina</name>
    <dbReference type="NCBI Taxonomy" id="124"/>
    <lineage>
        <taxon>Bacteria</taxon>
        <taxon>Pseudomonadati</taxon>
        <taxon>Planctomycetota</taxon>
        <taxon>Planctomycetia</taxon>
        <taxon>Pirellulales</taxon>
        <taxon>Pirellulaceae</taxon>
        <taxon>Blastopirellula</taxon>
    </lineage>
</organism>
<gene>
    <name evidence="2" type="ORF">C5Y83_10965</name>
    <name evidence="1" type="ORF">C5Y83_22035</name>
</gene>
<dbReference type="EMBL" id="PUHY01000012">
    <property type="protein sequence ID" value="PQO32864.1"/>
    <property type="molecule type" value="Genomic_DNA"/>
</dbReference>
<name>A0A2S8FT30_9BACT</name>
<reference evidence="2 3" key="1">
    <citation type="submission" date="2018-02" db="EMBL/GenBank/DDBJ databases">
        <title>Comparative genomes isolates from brazilian mangrove.</title>
        <authorList>
            <person name="Araujo J.E."/>
            <person name="Taketani R.G."/>
            <person name="Silva M.C.P."/>
            <person name="Loureco M.V."/>
            <person name="Andreote F.D."/>
        </authorList>
    </citation>
    <scope>NUCLEOTIDE SEQUENCE [LARGE SCALE GENOMIC DNA]</scope>
    <source>
        <strain evidence="2 3">Hex-1 MGV</strain>
    </source>
</reference>
<dbReference type="AlphaFoldDB" id="A0A2S8FT30"/>
<sequence length="34" mass="4027">RNRRLTADYETNTSSSEAFIQLAMIRLMVRRLVN</sequence>
<protein>
    <submittedName>
        <fullName evidence="2">IS5/IS1182 family transposase</fullName>
    </submittedName>
</protein>
<dbReference type="Proteomes" id="UP000238322">
    <property type="component" value="Unassembled WGS sequence"/>
</dbReference>
<feature type="non-terminal residue" evidence="2">
    <location>
        <position position="1"/>
    </location>
</feature>
<evidence type="ECO:0000313" key="2">
    <source>
        <dbReference type="EMBL" id="PQO35339.1"/>
    </source>
</evidence>
<proteinExistence type="predicted"/>
<accession>A0A2S8FT30</accession>
<evidence type="ECO:0000313" key="1">
    <source>
        <dbReference type="EMBL" id="PQO32864.1"/>
    </source>
</evidence>
<comment type="caution">
    <text evidence="2">The sequence shown here is derived from an EMBL/GenBank/DDBJ whole genome shotgun (WGS) entry which is preliminary data.</text>
</comment>
<evidence type="ECO:0000313" key="3">
    <source>
        <dbReference type="Proteomes" id="UP000238322"/>
    </source>
</evidence>